<comment type="caution">
    <text evidence="2">The sequence shown here is derived from an EMBL/GenBank/DDBJ whole genome shotgun (WGS) entry which is preliminary data.</text>
</comment>
<evidence type="ECO:0000313" key="2">
    <source>
        <dbReference type="EMBL" id="KAK9911991.1"/>
    </source>
</evidence>
<dbReference type="AlphaFoldDB" id="A0AAW1VY93"/>
<accession>A0AAW1VY93</accession>
<evidence type="ECO:0000313" key="3">
    <source>
        <dbReference type="Proteomes" id="UP001457282"/>
    </source>
</evidence>
<dbReference type="EMBL" id="JBEDUW010000007">
    <property type="protein sequence ID" value="KAK9911991.1"/>
    <property type="molecule type" value="Genomic_DNA"/>
</dbReference>
<gene>
    <name evidence="2" type="ORF">M0R45_035867</name>
</gene>
<sequence>MNPARITNQSVAIIELKSPPHLPRRRPQAITITATQEPTQPDAAQFLSQSAAIVDSPAHGDAICPALPSLSCPARVDPKLQATSAGEPKAPPSANCPASNPGRINLLPPAHHDAMLSLPPHHCCSSIHNAVI</sequence>
<reference evidence="2 3" key="1">
    <citation type="journal article" date="2023" name="G3 (Bethesda)">
        <title>A chromosome-length genome assembly and annotation of blackberry (Rubus argutus, cv. 'Hillquist').</title>
        <authorList>
            <person name="Bruna T."/>
            <person name="Aryal R."/>
            <person name="Dudchenko O."/>
            <person name="Sargent D.J."/>
            <person name="Mead D."/>
            <person name="Buti M."/>
            <person name="Cavallini A."/>
            <person name="Hytonen T."/>
            <person name="Andres J."/>
            <person name="Pham M."/>
            <person name="Weisz D."/>
            <person name="Mascagni F."/>
            <person name="Usai G."/>
            <person name="Natali L."/>
            <person name="Bassil N."/>
            <person name="Fernandez G.E."/>
            <person name="Lomsadze A."/>
            <person name="Armour M."/>
            <person name="Olukolu B."/>
            <person name="Poorten T."/>
            <person name="Britton C."/>
            <person name="Davik J."/>
            <person name="Ashrafi H."/>
            <person name="Aiden E.L."/>
            <person name="Borodovsky M."/>
            <person name="Worthington M."/>
        </authorList>
    </citation>
    <scope>NUCLEOTIDE SEQUENCE [LARGE SCALE GENOMIC DNA]</scope>
    <source>
        <strain evidence="2">PI 553951</strain>
    </source>
</reference>
<feature type="compositionally biased region" description="Low complexity" evidence="1">
    <location>
        <begin position="92"/>
        <end position="101"/>
    </location>
</feature>
<feature type="region of interest" description="Disordered" evidence="1">
    <location>
        <begin position="79"/>
        <end position="101"/>
    </location>
</feature>
<evidence type="ECO:0000256" key="1">
    <source>
        <dbReference type="SAM" id="MobiDB-lite"/>
    </source>
</evidence>
<name>A0AAW1VY93_RUBAR</name>
<organism evidence="2 3">
    <name type="scientific">Rubus argutus</name>
    <name type="common">Southern blackberry</name>
    <dbReference type="NCBI Taxonomy" id="59490"/>
    <lineage>
        <taxon>Eukaryota</taxon>
        <taxon>Viridiplantae</taxon>
        <taxon>Streptophyta</taxon>
        <taxon>Embryophyta</taxon>
        <taxon>Tracheophyta</taxon>
        <taxon>Spermatophyta</taxon>
        <taxon>Magnoliopsida</taxon>
        <taxon>eudicotyledons</taxon>
        <taxon>Gunneridae</taxon>
        <taxon>Pentapetalae</taxon>
        <taxon>rosids</taxon>
        <taxon>fabids</taxon>
        <taxon>Rosales</taxon>
        <taxon>Rosaceae</taxon>
        <taxon>Rosoideae</taxon>
        <taxon>Rosoideae incertae sedis</taxon>
        <taxon>Rubus</taxon>
    </lineage>
</organism>
<dbReference type="Proteomes" id="UP001457282">
    <property type="component" value="Unassembled WGS sequence"/>
</dbReference>
<keyword evidence="3" id="KW-1185">Reference proteome</keyword>
<proteinExistence type="predicted"/>
<protein>
    <submittedName>
        <fullName evidence="2">Uncharacterized protein</fullName>
    </submittedName>
</protein>